<proteinExistence type="predicted"/>
<accession>A0A914YIY8</accession>
<dbReference type="AlphaFoldDB" id="A0A914YIY8"/>
<feature type="transmembrane region" description="Helical" evidence="1">
    <location>
        <begin position="43"/>
        <end position="60"/>
    </location>
</feature>
<protein>
    <submittedName>
        <fullName evidence="3">Uncharacterized protein</fullName>
    </submittedName>
</protein>
<reference evidence="3" key="1">
    <citation type="submission" date="2022-11" db="UniProtKB">
        <authorList>
            <consortium name="WormBaseParasite"/>
        </authorList>
    </citation>
    <scope>IDENTIFICATION</scope>
</reference>
<dbReference type="WBParaSite" id="PSU_v2.g17277.t1">
    <property type="protein sequence ID" value="PSU_v2.g17277.t1"/>
    <property type="gene ID" value="PSU_v2.g17277"/>
</dbReference>
<evidence type="ECO:0000256" key="1">
    <source>
        <dbReference type="SAM" id="Phobius"/>
    </source>
</evidence>
<dbReference type="Proteomes" id="UP000887577">
    <property type="component" value="Unplaced"/>
</dbReference>
<sequence length="89" mass="10347">MSLNVNVTDMELTNITWNGEVNGRIRVIDEYADYYYTNAEQTALFASVALGSLIFILPVTRMIDRMGTRKAFTIVRCWDYANFLIFNFF</sequence>
<name>A0A914YIY8_9BILA</name>
<keyword evidence="1" id="KW-0812">Transmembrane</keyword>
<evidence type="ECO:0000313" key="2">
    <source>
        <dbReference type="Proteomes" id="UP000887577"/>
    </source>
</evidence>
<keyword evidence="2" id="KW-1185">Reference proteome</keyword>
<keyword evidence="1" id="KW-0472">Membrane</keyword>
<evidence type="ECO:0000313" key="3">
    <source>
        <dbReference type="WBParaSite" id="PSU_v2.g17277.t1"/>
    </source>
</evidence>
<organism evidence="2 3">
    <name type="scientific">Panagrolaimus superbus</name>
    <dbReference type="NCBI Taxonomy" id="310955"/>
    <lineage>
        <taxon>Eukaryota</taxon>
        <taxon>Metazoa</taxon>
        <taxon>Ecdysozoa</taxon>
        <taxon>Nematoda</taxon>
        <taxon>Chromadorea</taxon>
        <taxon>Rhabditida</taxon>
        <taxon>Tylenchina</taxon>
        <taxon>Panagrolaimomorpha</taxon>
        <taxon>Panagrolaimoidea</taxon>
        <taxon>Panagrolaimidae</taxon>
        <taxon>Panagrolaimus</taxon>
    </lineage>
</organism>
<keyword evidence="1" id="KW-1133">Transmembrane helix</keyword>